<protein>
    <recommendedName>
        <fullName evidence="5">RNA-directed DNA polymerase from mobile element jockey-like</fullName>
    </recommendedName>
</protein>
<dbReference type="InterPro" id="IPR012337">
    <property type="entry name" value="RNaseH-like_sf"/>
</dbReference>
<evidence type="ECO:0000259" key="2">
    <source>
        <dbReference type="PROSITE" id="PS50879"/>
    </source>
</evidence>
<comment type="caution">
    <text evidence="3">The sequence shown here is derived from an EMBL/GenBank/DDBJ whole genome shotgun (WGS) entry which is preliminary data.</text>
</comment>
<sequence length="617" mass="70819">MVLENRSFGIIVSLDIAGAFNNANFDVICQRLRFFNVPTKIYRVFVDFFKNREVILPMFNCEARKILSAGCPQGGKSSPILWNCLIDDLLKLPLPSNCYIQAFADDIILFCHHDNSSLCFKLINESLNAIWSWGNENFLQFNPNKSTALIVTRKRKYDTVSRLKMNNFEIPIVSNMKYLGVFLDGKLTWSKHLEYVSAKVLKIYNVLRRKFGSRWGLSYSVLRTIYLMAIEPVLLYACSTWIKAIDIQRNCQKLLSIQRLFAISMIKGYRTISYSASFIIANILPIDIKAKMLSKIYVAKRSGSFVDPFLNEIIIDRTCLFDPNLIQYFNYSDGDIDSCQIQHKMKIFTDGSKIDGRVGGAFVVFEDDENIPVYVEKFRLANTCTVFQAELLAIYKAICWLSNRNCPAKIYSDSKSVLLACKNFGVKTDLFNSIYEKLKITAHICFEWIRGHSGIIGNEIADINAKDATQLEVVSYNTIPLSFIRSICKEAAVFEWQQRWIGSMTGLNTKIFFPSVKSRIECKNFFPNFDTTQLISGHGKLKSYLFRFNLINDSSCLCGQCNQDSSHLLFECEKFNTLRQDFSNQIHINLDQSNMNIIIKNFSFEFSIFCKNILSVI</sequence>
<dbReference type="InterPro" id="IPR036397">
    <property type="entry name" value="RNaseH_sf"/>
</dbReference>
<dbReference type="EMBL" id="NJHN03000048">
    <property type="protein sequence ID" value="KAH9420458.1"/>
    <property type="molecule type" value="Genomic_DNA"/>
</dbReference>
<dbReference type="SUPFAM" id="SSF53098">
    <property type="entry name" value="Ribonuclease H-like"/>
    <property type="match status" value="1"/>
</dbReference>
<dbReference type="CDD" id="cd09276">
    <property type="entry name" value="Rnase_HI_RT_non_LTR"/>
    <property type="match status" value="1"/>
</dbReference>
<name>A0ABQ8JCW3_DERPT</name>
<dbReference type="Pfam" id="PF00078">
    <property type="entry name" value="RVT_1"/>
    <property type="match status" value="1"/>
</dbReference>
<feature type="domain" description="Reverse transcriptase" evidence="1">
    <location>
        <begin position="1"/>
        <end position="183"/>
    </location>
</feature>
<dbReference type="Pfam" id="PF00075">
    <property type="entry name" value="RNase_H"/>
    <property type="match status" value="1"/>
</dbReference>
<dbReference type="InterPro" id="IPR043502">
    <property type="entry name" value="DNA/RNA_pol_sf"/>
</dbReference>
<dbReference type="InterPro" id="IPR000477">
    <property type="entry name" value="RT_dom"/>
</dbReference>
<feature type="domain" description="RNase H type-1" evidence="2">
    <location>
        <begin position="341"/>
        <end position="470"/>
    </location>
</feature>
<dbReference type="PROSITE" id="PS50879">
    <property type="entry name" value="RNASE_H_1"/>
    <property type="match status" value="1"/>
</dbReference>
<proteinExistence type="predicted"/>
<dbReference type="SUPFAM" id="SSF56672">
    <property type="entry name" value="DNA/RNA polymerases"/>
    <property type="match status" value="1"/>
</dbReference>
<dbReference type="PROSITE" id="PS50878">
    <property type="entry name" value="RT_POL"/>
    <property type="match status" value="1"/>
</dbReference>
<evidence type="ECO:0008006" key="5">
    <source>
        <dbReference type="Google" id="ProtNLM"/>
    </source>
</evidence>
<evidence type="ECO:0000259" key="1">
    <source>
        <dbReference type="PROSITE" id="PS50878"/>
    </source>
</evidence>
<dbReference type="Proteomes" id="UP000887458">
    <property type="component" value="Unassembled WGS sequence"/>
</dbReference>
<dbReference type="Gene3D" id="3.30.420.10">
    <property type="entry name" value="Ribonuclease H-like superfamily/Ribonuclease H"/>
    <property type="match status" value="1"/>
</dbReference>
<dbReference type="InterPro" id="IPR002156">
    <property type="entry name" value="RNaseH_domain"/>
</dbReference>
<organism evidence="3 4">
    <name type="scientific">Dermatophagoides pteronyssinus</name>
    <name type="common">European house dust mite</name>
    <dbReference type="NCBI Taxonomy" id="6956"/>
    <lineage>
        <taxon>Eukaryota</taxon>
        <taxon>Metazoa</taxon>
        <taxon>Ecdysozoa</taxon>
        <taxon>Arthropoda</taxon>
        <taxon>Chelicerata</taxon>
        <taxon>Arachnida</taxon>
        <taxon>Acari</taxon>
        <taxon>Acariformes</taxon>
        <taxon>Sarcoptiformes</taxon>
        <taxon>Astigmata</taxon>
        <taxon>Psoroptidia</taxon>
        <taxon>Analgoidea</taxon>
        <taxon>Pyroglyphidae</taxon>
        <taxon>Dermatophagoidinae</taxon>
        <taxon>Dermatophagoides</taxon>
    </lineage>
</organism>
<evidence type="ECO:0000313" key="3">
    <source>
        <dbReference type="EMBL" id="KAH9420458.1"/>
    </source>
</evidence>
<evidence type="ECO:0000313" key="4">
    <source>
        <dbReference type="Proteomes" id="UP000887458"/>
    </source>
</evidence>
<dbReference type="PANTHER" id="PTHR33332">
    <property type="entry name" value="REVERSE TRANSCRIPTASE DOMAIN-CONTAINING PROTEIN"/>
    <property type="match status" value="1"/>
</dbReference>
<gene>
    <name evidence="3" type="ORF">DERP_015044</name>
</gene>
<keyword evidence="4" id="KW-1185">Reference proteome</keyword>
<reference evidence="3 4" key="1">
    <citation type="journal article" date="2018" name="J. Allergy Clin. Immunol.">
        <title>High-quality assembly of Dermatophagoides pteronyssinus genome and transcriptome reveals a wide range of novel allergens.</title>
        <authorList>
            <person name="Liu X.Y."/>
            <person name="Yang K.Y."/>
            <person name="Wang M.Q."/>
            <person name="Kwok J.S."/>
            <person name="Zeng X."/>
            <person name="Yang Z."/>
            <person name="Xiao X.J."/>
            <person name="Lau C.P."/>
            <person name="Li Y."/>
            <person name="Huang Z.M."/>
            <person name="Ba J.G."/>
            <person name="Yim A.K."/>
            <person name="Ouyang C.Y."/>
            <person name="Ngai S.M."/>
            <person name="Chan T.F."/>
            <person name="Leung E.L."/>
            <person name="Liu L."/>
            <person name="Liu Z.G."/>
            <person name="Tsui S.K."/>
        </authorList>
    </citation>
    <scope>NUCLEOTIDE SEQUENCE [LARGE SCALE GENOMIC DNA]</scope>
    <source>
        <strain evidence="3">Derp</strain>
    </source>
</reference>
<accession>A0ABQ8JCW3</accession>
<reference evidence="3 4" key="2">
    <citation type="journal article" date="2022" name="Mol. Biol. Evol.">
        <title>Comparative Genomics Reveals Insights into the Divergent Evolution of Astigmatic Mites and Household Pest Adaptations.</title>
        <authorList>
            <person name="Xiong Q."/>
            <person name="Wan A.T."/>
            <person name="Liu X."/>
            <person name="Fung C.S."/>
            <person name="Xiao X."/>
            <person name="Malainual N."/>
            <person name="Hou J."/>
            <person name="Wang L."/>
            <person name="Wang M."/>
            <person name="Yang K.Y."/>
            <person name="Cui Y."/>
            <person name="Leung E.L."/>
            <person name="Nong W."/>
            <person name="Shin S.K."/>
            <person name="Au S.W."/>
            <person name="Jeong K.Y."/>
            <person name="Chew F.T."/>
            <person name="Hui J.H."/>
            <person name="Leung T.F."/>
            <person name="Tungtrongchitr A."/>
            <person name="Zhong N."/>
            <person name="Liu Z."/>
            <person name="Tsui S.K."/>
        </authorList>
    </citation>
    <scope>NUCLEOTIDE SEQUENCE [LARGE SCALE GENOMIC DNA]</scope>
    <source>
        <strain evidence="3">Derp</strain>
    </source>
</reference>